<protein>
    <submittedName>
        <fullName evidence="1">Uncharacterized protein</fullName>
    </submittedName>
</protein>
<evidence type="ECO:0000313" key="2">
    <source>
        <dbReference type="Proteomes" id="UP000740926"/>
    </source>
</evidence>
<reference evidence="1 2" key="1">
    <citation type="journal article" date="2020" name="Microb. Genom.">
        <title>Genetic diversity of clinical and environmental Mucorales isolates obtained from an investigation of mucormycosis cases among solid organ transplant recipients.</title>
        <authorList>
            <person name="Nguyen M.H."/>
            <person name="Kaul D."/>
            <person name="Muto C."/>
            <person name="Cheng S.J."/>
            <person name="Richter R.A."/>
            <person name="Bruno V.M."/>
            <person name="Liu G."/>
            <person name="Beyhan S."/>
            <person name="Sundermann A.J."/>
            <person name="Mounaud S."/>
            <person name="Pasculle A.W."/>
            <person name="Nierman W.C."/>
            <person name="Driscoll E."/>
            <person name="Cumbie R."/>
            <person name="Clancy C.J."/>
            <person name="Dupont C.L."/>
        </authorList>
    </citation>
    <scope>NUCLEOTIDE SEQUENCE [LARGE SCALE GENOMIC DNA]</scope>
    <source>
        <strain evidence="1 2">GL24</strain>
    </source>
</reference>
<evidence type="ECO:0000313" key="1">
    <source>
        <dbReference type="EMBL" id="KAG1569874.1"/>
    </source>
</evidence>
<accession>A0A9P7CNS7</accession>
<keyword evidence="2" id="KW-1185">Reference proteome</keyword>
<comment type="caution">
    <text evidence="1">The sequence shown here is derived from an EMBL/GenBank/DDBJ whole genome shotgun (WGS) entry which is preliminary data.</text>
</comment>
<dbReference type="AlphaFoldDB" id="A0A9P7CNS7"/>
<gene>
    <name evidence="1" type="ORF">G6F50_005994</name>
</gene>
<organism evidence="1 2">
    <name type="scientific">Rhizopus delemar</name>
    <dbReference type="NCBI Taxonomy" id="936053"/>
    <lineage>
        <taxon>Eukaryota</taxon>
        <taxon>Fungi</taxon>
        <taxon>Fungi incertae sedis</taxon>
        <taxon>Mucoromycota</taxon>
        <taxon>Mucoromycotina</taxon>
        <taxon>Mucoromycetes</taxon>
        <taxon>Mucorales</taxon>
        <taxon>Mucorineae</taxon>
        <taxon>Rhizopodaceae</taxon>
        <taxon>Rhizopus</taxon>
    </lineage>
</organism>
<dbReference type="EMBL" id="JAANIU010000841">
    <property type="protein sequence ID" value="KAG1569874.1"/>
    <property type="molecule type" value="Genomic_DNA"/>
</dbReference>
<dbReference type="Proteomes" id="UP000740926">
    <property type="component" value="Unassembled WGS sequence"/>
</dbReference>
<proteinExistence type="predicted"/>
<sequence length="419" mass="47677">MSYNIVRASARLSNERIHESFDNSRKRKASESIENTTEVDEVCVDAEGSSVGTTIKREVTRLYERYYSLSCEDNFVVAGEKRTHAAPQKRLFSQEDWRSLRSMFQKCFDRGVTLDGKLEKKISKIEEIAKKEIQKGRSLCLKYEAKAKSPMELDIFSIYSQYLELLEFHGYIFDKDVDITENNITVKIWSPILERLFRRTTLRTKWYVIIHLFDTGSTCYNKLFRGESVGNSNEISGSSGFKVTLRILKDTLSRRRKEADKANVEIARSNPSLIKIATDRTKLHIESKIVLDKLIKGVSGRTRDISIPDLQITGSKFTLCSLKLGANGLYVGVKEGVAVIPNHTSHIKDFRETIKLLYKFKNATMDVASLSLVNDDDSNNSNGPASWVRGTWIPPNTNKKTKLPNIPDILYFSDLNSST</sequence>
<name>A0A9P7CNS7_9FUNG</name>